<name>A0A1C3E8A3_9PLAN</name>
<keyword evidence="5 10" id="KW-0067">ATP-binding</keyword>
<dbReference type="InterPro" id="IPR005863">
    <property type="entry name" value="UDP-N-AcMur_synth"/>
</dbReference>
<evidence type="ECO:0000259" key="12">
    <source>
        <dbReference type="Pfam" id="PF01225"/>
    </source>
</evidence>
<dbReference type="GO" id="GO:0009252">
    <property type="term" value="P:peptidoglycan biosynthetic process"/>
    <property type="evidence" value="ECO:0007669"/>
    <property type="project" value="UniProtKB-UniRule"/>
</dbReference>
<dbReference type="STRING" id="1841610.A6X21_08535"/>
<comment type="function">
    <text evidence="10 11">Involved in cell wall formation. Catalyzes the final step in the synthesis of UDP-N-acetylmuramoyl-pentapeptide, the precursor of murein.</text>
</comment>
<evidence type="ECO:0000259" key="14">
    <source>
        <dbReference type="Pfam" id="PF08245"/>
    </source>
</evidence>
<evidence type="ECO:0000256" key="3">
    <source>
        <dbReference type="ARBA" id="ARBA00022618"/>
    </source>
</evidence>
<keyword evidence="1 10" id="KW-0963">Cytoplasm</keyword>
<dbReference type="Proteomes" id="UP000094828">
    <property type="component" value="Unassembled WGS sequence"/>
</dbReference>
<keyword evidence="9 10" id="KW-0961">Cell wall biogenesis/degradation</keyword>
<dbReference type="Pfam" id="PF01225">
    <property type="entry name" value="Mur_ligase"/>
    <property type="match status" value="1"/>
</dbReference>
<feature type="domain" description="Mur ligase N-terminal catalytic" evidence="12">
    <location>
        <begin position="35"/>
        <end position="79"/>
    </location>
</feature>
<evidence type="ECO:0000256" key="9">
    <source>
        <dbReference type="ARBA" id="ARBA00023316"/>
    </source>
</evidence>
<dbReference type="NCBIfam" id="TIGR01143">
    <property type="entry name" value="murF"/>
    <property type="match status" value="1"/>
</dbReference>
<dbReference type="GO" id="GO:0071555">
    <property type="term" value="P:cell wall organization"/>
    <property type="evidence" value="ECO:0007669"/>
    <property type="project" value="UniProtKB-KW"/>
</dbReference>
<dbReference type="PANTHER" id="PTHR43024">
    <property type="entry name" value="UDP-N-ACETYLMURAMOYL-TRIPEPTIDE--D-ALANYL-D-ALANINE LIGASE"/>
    <property type="match status" value="1"/>
</dbReference>
<evidence type="ECO:0000313" key="15">
    <source>
        <dbReference type="EMBL" id="ODA29488.1"/>
    </source>
</evidence>
<comment type="catalytic activity">
    <reaction evidence="10 11">
        <text>D-alanyl-D-alanine + UDP-N-acetyl-alpha-D-muramoyl-L-alanyl-gamma-D-glutamyl-meso-2,6-diaminopimelate + ATP = UDP-N-acetyl-alpha-D-muramoyl-L-alanyl-gamma-D-glutamyl-meso-2,6-diaminopimeloyl-D-alanyl-D-alanine + ADP + phosphate + H(+)</text>
        <dbReference type="Rhea" id="RHEA:28374"/>
        <dbReference type="ChEBI" id="CHEBI:15378"/>
        <dbReference type="ChEBI" id="CHEBI:30616"/>
        <dbReference type="ChEBI" id="CHEBI:43474"/>
        <dbReference type="ChEBI" id="CHEBI:57822"/>
        <dbReference type="ChEBI" id="CHEBI:61386"/>
        <dbReference type="ChEBI" id="CHEBI:83905"/>
        <dbReference type="ChEBI" id="CHEBI:456216"/>
        <dbReference type="EC" id="6.3.2.10"/>
    </reaction>
</comment>
<dbReference type="HAMAP" id="MF_02019">
    <property type="entry name" value="MurF"/>
    <property type="match status" value="1"/>
</dbReference>
<dbReference type="Pfam" id="PF02875">
    <property type="entry name" value="Mur_ligase_C"/>
    <property type="match status" value="1"/>
</dbReference>
<dbReference type="InterPro" id="IPR035911">
    <property type="entry name" value="MurE/MurF_N"/>
</dbReference>
<dbReference type="PANTHER" id="PTHR43024:SF1">
    <property type="entry name" value="UDP-N-ACETYLMURAMOYL-TRIPEPTIDE--D-ALANYL-D-ALANINE LIGASE"/>
    <property type="match status" value="1"/>
</dbReference>
<dbReference type="InterPro" id="IPR013221">
    <property type="entry name" value="Mur_ligase_cen"/>
</dbReference>
<dbReference type="GO" id="GO:0008360">
    <property type="term" value="P:regulation of cell shape"/>
    <property type="evidence" value="ECO:0007669"/>
    <property type="project" value="UniProtKB-KW"/>
</dbReference>
<dbReference type="GO" id="GO:0005737">
    <property type="term" value="C:cytoplasm"/>
    <property type="evidence" value="ECO:0007669"/>
    <property type="project" value="UniProtKB-SubCell"/>
</dbReference>
<evidence type="ECO:0000256" key="5">
    <source>
        <dbReference type="ARBA" id="ARBA00022840"/>
    </source>
</evidence>
<gene>
    <name evidence="10" type="primary">murF</name>
    <name evidence="15" type="ORF">A6X21_08535</name>
</gene>
<feature type="domain" description="Mur ligase C-terminal" evidence="13">
    <location>
        <begin position="325"/>
        <end position="453"/>
    </location>
</feature>
<dbReference type="AlphaFoldDB" id="A0A1C3E8A3"/>
<dbReference type="InterPro" id="IPR036615">
    <property type="entry name" value="Mur_ligase_C_dom_sf"/>
</dbReference>
<dbReference type="GO" id="GO:0051301">
    <property type="term" value="P:cell division"/>
    <property type="evidence" value="ECO:0007669"/>
    <property type="project" value="UniProtKB-KW"/>
</dbReference>
<dbReference type="Gene3D" id="3.90.190.20">
    <property type="entry name" value="Mur ligase, C-terminal domain"/>
    <property type="match status" value="1"/>
</dbReference>
<dbReference type="Gene3D" id="3.40.1190.10">
    <property type="entry name" value="Mur-like, catalytic domain"/>
    <property type="match status" value="1"/>
</dbReference>
<dbReference type="EMBL" id="LYDR01000128">
    <property type="protein sequence ID" value="ODA29488.1"/>
    <property type="molecule type" value="Genomic_DNA"/>
</dbReference>
<dbReference type="InterPro" id="IPR051046">
    <property type="entry name" value="MurCDEF_CellWall_CoF430Synth"/>
</dbReference>
<dbReference type="UniPathway" id="UPA00219"/>
<keyword evidence="3 10" id="KW-0132">Cell division</keyword>
<evidence type="ECO:0000259" key="13">
    <source>
        <dbReference type="Pfam" id="PF02875"/>
    </source>
</evidence>
<keyword evidence="4 10" id="KW-0547">Nucleotide-binding</keyword>
<evidence type="ECO:0000256" key="8">
    <source>
        <dbReference type="ARBA" id="ARBA00023306"/>
    </source>
</evidence>
<dbReference type="RefSeq" id="WP_068849674.1">
    <property type="nucleotide sequence ID" value="NZ_LYDR01000128.1"/>
</dbReference>
<evidence type="ECO:0000256" key="1">
    <source>
        <dbReference type="ARBA" id="ARBA00022490"/>
    </source>
</evidence>
<evidence type="ECO:0000256" key="11">
    <source>
        <dbReference type="RuleBase" id="RU004136"/>
    </source>
</evidence>
<proteinExistence type="inferred from homology"/>
<sequence>MKRHPLEVLATMLCGTILGDQRTVAAAEKKFSGRVSIDSRKLAAGDLFLALSTGQRDGHLFLSDAAKAGAAFAIIERHFEAEFVSLKLPIPAVVVADSVLALQLLAASHRDQFDGLVVGITGSVGKTSTRSMLYEVLQARYSGRQSPANFNNTLGLPLSILELECTQDEFAVLEMGAGQRGDIARLCEIAQPEMGVITSIGLAHLATFGTPLSVAESKAELFESLPENGVAFFPGHDPFALVLKDKAHCRTVTVGEDAVNDWTIQQVRAVRDGYRFVMDGQDYFIRTVARHFVQNAGLAIAVGREVGISNAEIADQLAKWQPVSGRCSLIPHSSLTILDDCYNASPSAMAAALRTLEELGEREETRTIAVLGDMAELGEISEREHRRVGQLAGGLSIDFILAVGQHADLIAKAAKATNLSSHRLAVARDVEMAWMLLECWIEEGDVILVKGSRSMGLERIVENLRSFQPAVRDRFHRLSA</sequence>
<evidence type="ECO:0000256" key="2">
    <source>
        <dbReference type="ARBA" id="ARBA00022598"/>
    </source>
</evidence>
<comment type="caution">
    <text evidence="15">The sequence shown here is derived from an EMBL/GenBank/DDBJ whole genome shotgun (WGS) entry which is preliminary data.</text>
</comment>
<dbReference type="Pfam" id="PF08245">
    <property type="entry name" value="Mur_ligase_M"/>
    <property type="match status" value="1"/>
</dbReference>
<comment type="subcellular location">
    <subcellularLocation>
        <location evidence="10 11">Cytoplasm</location>
    </subcellularLocation>
</comment>
<comment type="pathway">
    <text evidence="10 11">Cell wall biogenesis; peptidoglycan biosynthesis.</text>
</comment>
<organism evidence="15 16">
    <name type="scientific">Planctopirus hydrillae</name>
    <dbReference type="NCBI Taxonomy" id="1841610"/>
    <lineage>
        <taxon>Bacteria</taxon>
        <taxon>Pseudomonadati</taxon>
        <taxon>Planctomycetota</taxon>
        <taxon>Planctomycetia</taxon>
        <taxon>Planctomycetales</taxon>
        <taxon>Planctomycetaceae</taxon>
        <taxon>Planctopirus</taxon>
    </lineage>
</organism>
<protein>
    <recommendedName>
        <fullName evidence="10 11">UDP-N-acetylmuramoyl-tripeptide--D-alanyl-D-alanine ligase</fullName>
        <ecNumber evidence="10 11">6.3.2.10</ecNumber>
    </recommendedName>
    <alternativeName>
        <fullName evidence="10">D-alanyl-D-alanine-adding enzyme</fullName>
    </alternativeName>
</protein>
<evidence type="ECO:0000256" key="4">
    <source>
        <dbReference type="ARBA" id="ARBA00022741"/>
    </source>
</evidence>
<evidence type="ECO:0000256" key="7">
    <source>
        <dbReference type="ARBA" id="ARBA00022984"/>
    </source>
</evidence>
<dbReference type="Gene3D" id="3.40.1390.10">
    <property type="entry name" value="MurE/MurF, N-terminal domain"/>
    <property type="match status" value="1"/>
</dbReference>
<evidence type="ECO:0000313" key="16">
    <source>
        <dbReference type="Proteomes" id="UP000094828"/>
    </source>
</evidence>
<comment type="similarity">
    <text evidence="10">Belongs to the MurCDEF family. MurF subfamily.</text>
</comment>
<accession>A0A1C3E8A3</accession>
<dbReference type="InterPro" id="IPR000713">
    <property type="entry name" value="Mur_ligase_N"/>
</dbReference>
<evidence type="ECO:0000256" key="6">
    <source>
        <dbReference type="ARBA" id="ARBA00022960"/>
    </source>
</evidence>
<keyword evidence="16" id="KW-1185">Reference proteome</keyword>
<keyword evidence="8 10" id="KW-0131">Cell cycle</keyword>
<feature type="binding site" evidence="10">
    <location>
        <begin position="122"/>
        <end position="128"/>
    </location>
    <ligand>
        <name>ATP</name>
        <dbReference type="ChEBI" id="CHEBI:30616"/>
    </ligand>
</feature>
<feature type="domain" description="Mur ligase central" evidence="14">
    <location>
        <begin position="120"/>
        <end position="302"/>
    </location>
</feature>
<dbReference type="GO" id="GO:0008766">
    <property type="term" value="F:UDP-N-acetylmuramoylalanyl-D-glutamyl-2,6-diaminopimelate-D-alanyl-D-alanine ligase activity"/>
    <property type="evidence" value="ECO:0007669"/>
    <property type="project" value="RHEA"/>
</dbReference>
<keyword evidence="7 10" id="KW-0573">Peptidoglycan synthesis</keyword>
<dbReference type="SUPFAM" id="SSF53623">
    <property type="entry name" value="MurD-like peptide ligases, catalytic domain"/>
    <property type="match status" value="1"/>
</dbReference>
<keyword evidence="2 10" id="KW-0436">Ligase</keyword>
<dbReference type="GO" id="GO:0005524">
    <property type="term" value="F:ATP binding"/>
    <property type="evidence" value="ECO:0007669"/>
    <property type="project" value="UniProtKB-UniRule"/>
</dbReference>
<dbReference type="SUPFAM" id="SSF63418">
    <property type="entry name" value="MurE/MurF N-terminal domain"/>
    <property type="match status" value="1"/>
</dbReference>
<dbReference type="OrthoDB" id="9801978at2"/>
<evidence type="ECO:0000256" key="10">
    <source>
        <dbReference type="HAMAP-Rule" id="MF_02019"/>
    </source>
</evidence>
<dbReference type="GO" id="GO:0047480">
    <property type="term" value="F:UDP-N-acetylmuramoyl-tripeptide-D-alanyl-D-alanine ligase activity"/>
    <property type="evidence" value="ECO:0007669"/>
    <property type="project" value="UniProtKB-UniRule"/>
</dbReference>
<dbReference type="InterPro" id="IPR036565">
    <property type="entry name" value="Mur-like_cat_sf"/>
</dbReference>
<dbReference type="EC" id="6.3.2.10" evidence="10 11"/>
<reference evidence="15 16" key="1">
    <citation type="submission" date="2016-05" db="EMBL/GenBank/DDBJ databases">
        <title>Genomic and physiological characterization of Planctopirus sp. isolated from fresh water lake.</title>
        <authorList>
            <person name="Subhash Y."/>
            <person name="Ramana C."/>
        </authorList>
    </citation>
    <scope>NUCLEOTIDE SEQUENCE [LARGE SCALE GENOMIC DNA]</scope>
    <source>
        <strain evidence="15 16">JC280</strain>
    </source>
</reference>
<dbReference type="SUPFAM" id="SSF53244">
    <property type="entry name" value="MurD-like peptide ligases, peptide-binding domain"/>
    <property type="match status" value="1"/>
</dbReference>
<keyword evidence="6 10" id="KW-0133">Cell shape</keyword>
<dbReference type="InterPro" id="IPR004101">
    <property type="entry name" value="Mur_ligase_C"/>
</dbReference>